<dbReference type="Proteomes" id="UP001189429">
    <property type="component" value="Unassembled WGS sequence"/>
</dbReference>
<organism evidence="3 4">
    <name type="scientific">Prorocentrum cordatum</name>
    <dbReference type="NCBI Taxonomy" id="2364126"/>
    <lineage>
        <taxon>Eukaryota</taxon>
        <taxon>Sar</taxon>
        <taxon>Alveolata</taxon>
        <taxon>Dinophyceae</taxon>
        <taxon>Prorocentrales</taxon>
        <taxon>Prorocentraceae</taxon>
        <taxon>Prorocentrum</taxon>
    </lineage>
</organism>
<feature type="signal peptide" evidence="2">
    <location>
        <begin position="1"/>
        <end position="19"/>
    </location>
</feature>
<keyword evidence="2" id="KW-0732">Signal</keyword>
<feature type="compositionally biased region" description="Low complexity" evidence="1">
    <location>
        <begin position="26"/>
        <end position="37"/>
    </location>
</feature>
<proteinExistence type="predicted"/>
<evidence type="ECO:0000313" key="3">
    <source>
        <dbReference type="EMBL" id="CAK0903993.1"/>
    </source>
</evidence>
<evidence type="ECO:0000256" key="1">
    <source>
        <dbReference type="SAM" id="MobiDB-lite"/>
    </source>
</evidence>
<feature type="region of interest" description="Disordered" evidence="1">
    <location>
        <begin position="26"/>
        <end position="61"/>
    </location>
</feature>
<feature type="chain" id="PRO_5046766393" evidence="2">
    <location>
        <begin position="20"/>
        <end position="116"/>
    </location>
</feature>
<reference evidence="3" key="1">
    <citation type="submission" date="2023-10" db="EMBL/GenBank/DDBJ databases">
        <authorList>
            <person name="Chen Y."/>
            <person name="Shah S."/>
            <person name="Dougan E. K."/>
            <person name="Thang M."/>
            <person name="Chan C."/>
        </authorList>
    </citation>
    <scope>NUCLEOTIDE SEQUENCE [LARGE SCALE GENOMIC DNA]</scope>
</reference>
<name>A0ABN9XV89_9DINO</name>
<sequence>MAALLRPLLAASWVAGAAALRSSAAGGAGSRAEALQGAGVGVGGGRASTRQTPEELGMGEGVESAASRLLGVLLLGPRGEGLPDLEGDRFPRPTSGTCARISRSSRRGGTPTTPCR</sequence>
<feature type="region of interest" description="Disordered" evidence="1">
    <location>
        <begin position="81"/>
        <end position="116"/>
    </location>
</feature>
<dbReference type="EMBL" id="CAUYUJ010021326">
    <property type="protein sequence ID" value="CAK0903993.1"/>
    <property type="molecule type" value="Genomic_DNA"/>
</dbReference>
<keyword evidence="4" id="KW-1185">Reference proteome</keyword>
<evidence type="ECO:0000256" key="2">
    <source>
        <dbReference type="SAM" id="SignalP"/>
    </source>
</evidence>
<comment type="caution">
    <text evidence="3">The sequence shown here is derived from an EMBL/GenBank/DDBJ whole genome shotgun (WGS) entry which is preliminary data.</text>
</comment>
<gene>
    <name evidence="3" type="ORF">PCOR1329_LOCUS80149</name>
</gene>
<evidence type="ECO:0000313" key="4">
    <source>
        <dbReference type="Proteomes" id="UP001189429"/>
    </source>
</evidence>
<protein>
    <submittedName>
        <fullName evidence="3">Uncharacterized protein</fullName>
    </submittedName>
</protein>
<accession>A0ABN9XV89</accession>